<dbReference type="Pfam" id="PF24681">
    <property type="entry name" value="Kelch_KLHDC2_KLHL20_DRC7"/>
    <property type="match status" value="1"/>
</dbReference>
<dbReference type="Proteomes" id="UP000708208">
    <property type="component" value="Unassembled WGS sequence"/>
</dbReference>
<dbReference type="InterPro" id="IPR000210">
    <property type="entry name" value="BTB/POZ_dom"/>
</dbReference>
<accession>A0A8J2LQV2</accession>
<dbReference type="Pfam" id="PF07707">
    <property type="entry name" value="BACK"/>
    <property type="match status" value="1"/>
</dbReference>
<evidence type="ECO:0000256" key="4">
    <source>
        <dbReference type="ARBA" id="ARBA00043912"/>
    </source>
</evidence>
<dbReference type="PANTHER" id="PTHR45632:SF26">
    <property type="entry name" value="BTB DOMAIN-CONTAINING PROTEIN"/>
    <property type="match status" value="1"/>
</dbReference>
<proteinExistence type="predicted"/>
<keyword evidence="8" id="KW-1185">Reference proteome</keyword>
<dbReference type="GO" id="GO:0005737">
    <property type="term" value="C:cytoplasm"/>
    <property type="evidence" value="ECO:0007669"/>
    <property type="project" value="UniProtKB-ARBA"/>
</dbReference>
<keyword evidence="3" id="KW-0677">Repeat</keyword>
<dbReference type="InterPro" id="IPR011705">
    <property type="entry name" value="BACK"/>
</dbReference>
<feature type="region of interest" description="Disordered" evidence="5">
    <location>
        <begin position="1"/>
        <end position="24"/>
    </location>
</feature>
<dbReference type="Pfam" id="PF01344">
    <property type="entry name" value="Kelch_1"/>
    <property type="match status" value="1"/>
</dbReference>
<dbReference type="SMART" id="SM00875">
    <property type="entry name" value="BACK"/>
    <property type="match status" value="1"/>
</dbReference>
<dbReference type="SMART" id="SM00225">
    <property type="entry name" value="BTB"/>
    <property type="match status" value="1"/>
</dbReference>
<feature type="compositionally biased region" description="Polar residues" evidence="5">
    <location>
        <begin position="8"/>
        <end position="18"/>
    </location>
</feature>
<dbReference type="AlphaFoldDB" id="A0A8J2LQV2"/>
<evidence type="ECO:0000256" key="5">
    <source>
        <dbReference type="SAM" id="MobiDB-lite"/>
    </source>
</evidence>
<comment type="function">
    <text evidence="4">Probable substrate-specific adapter of an E3 ubiquitin-protein ligase complex which mediates the ubiquitination and subsequent proteasomal degradation of target proteins. May have a role in synapse differentiation and growth.</text>
</comment>
<evidence type="ECO:0000259" key="6">
    <source>
        <dbReference type="PROSITE" id="PS50097"/>
    </source>
</evidence>
<reference evidence="7" key="1">
    <citation type="submission" date="2021-06" db="EMBL/GenBank/DDBJ databases">
        <authorList>
            <person name="Hodson N. C."/>
            <person name="Mongue J. A."/>
            <person name="Jaron S. K."/>
        </authorList>
    </citation>
    <scope>NUCLEOTIDE SEQUENCE</scope>
</reference>
<comment type="caution">
    <text evidence="7">The sequence shown here is derived from an EMBL/GenBank/DDBJ whole genome shotgun (WGS) entry which is preliminary data.</text>
</comment>
<evidence type="ECO:0000256" key="3">
    <source>
        <dbReference type="ARBA" id="ARBA00022737"/>
    </source>
</evidence>
<dbReference type="PIRSF" id="PIRSF037037">
    <property type="entry name" value="Kelch-like_protein_gigaxonin"/>
    <property type="match status" value="1"/>
</dbReference>
<sequence length="617" mass="69849">MFAAQESCIPSTSNSSSKKPGKLNRNKRRRGICVEKCIGLDYPQIWTDYRNNNTLCDGKLRASDGEELPVHVALVCAGSSKLKKLFLTASRRGQGNSLVLPDVTSDALKTFIDFVYTGECKITQENVRQILPFAENFNVPFLLQQCAAFLIKEINTENCIKIFKMAKIYFCPELVNKARLYLLCNFKEIVETPEFCELGFEELEDILRDDLLNIRSEEMVFIAVRKWVEKNPEERASRVIELLQTIRFGLMSYRFFTTVVLQWQFVANNIAAQNALYEASIFLAQMDSRNGTEVDLNDPLARPRVPHEIVFCIGGWSAGSPTSFVETYDSRADRWFITNSADVNPRAYHGLVSLGSLIYMIGGFDGHDHFNTVRCYDTTTRLWTEKACMYYPRCYVSCCLLDGFIYALGGYNGRLRMASVEKYHPKENQWELVAPMNRQRSDASACSLNGKLYVAGGFNGQEVLNSVEIYNPAENQWTFIHAMRSARSGVSLVPYHGCLYAIGGFNGFTRLNTAEKYDPQNPGEWTSIADMSSPRSNFASVVVDDMIFVIGGFNGTTTIPYVECYDGDNNEWFDAAHMNLNRSALNACVMRGLINGQESVETLQIKLKQSWRNKRLP</sequence>
<dbReference type="InterPro" id="IPR006652">
    <property type="entry name" value="Kelch_1"/>
</dbReference>
<dbReference type="EMBL" id="CAJVCH010570436">
    <property type="protein sequence ID" value="CAG7834922.1"/>
    <property type="molecule type" value="Genomic_DNA"/>
</dbReference>
<evidence type="ECO:0000256" key="1">
    <source>
        <dbReference type="ARBA" id="ARBA00013699"/>
    </source>
</evidence>
<dbReference type="OrthoDB" id="191037at2759"/>
<dbReference type="Pfam" id="PF00651">
    <property type="entry name" value="BTB"/>
    <property type="match status" value="1"/>
</dbReference>
<dbReference type="PROSITE" id="PS50097">
    <property type="entry name" value="BTB"/>
    <property type="match status" value="1"/>
</dbReference>
<keyword evidence="2" id="KW-0880">Kelch repeat</keyword>
<evidence type="ECO:0000313" key="8">
    <source>
        <dbReference type="Proteomes" id="UP000708208"/>
    </source>
</evidence>
<evidence type="ECO:0000256" key="2">
    <source>
        <dbReference type="ARBA" id="ARBA00022441"/>
    </source>
</evidence>
<protein>
    <recommendedName>
        <fullName evidence="1">Kelch-like protein diablo</fullName>
    </recommendedName>
</protein>
<gene>
    <name evidence="7" type="ORF">AFUS01_LOCUS44362</name>
</gene>
<organism evidence="7 8">
    <name type="scientific">Allacma fusca</name>
    <dbReference type="NCBI Taxonomy" id="39272"/>
    <lineage>
        <taxon>Eukaryota</taxon>
        <taxon>Metazoa</taxon>
        <taxon>Ecdysozoa</taxon>
        <taxon>Arthropoda</taxon>
        <taxon>Hexapoda</taxon>
        <taxon>Collembola</taxon>
        <taxon>Symphypleona</taxon>
        <taxon>Sminthuridae</taxon>
        <taxon>Allacma</taxon>
    </lineage>
</organism>
<dbReference type="GO" id="GO:0003779">
    <property type="term" value="F:actin binding"/>
    <property type="evidence" value="ECO:0007669"/>
    <property type="project" value="UniProtKB-KW"/>
</dbReference>
<evidence type="ECO:0000313" key="7">
    <source>
        <dbReference type="EMBL" id="CAG7834922.1"/>
    </source>
</evidence>
<feature type="domain" description="BTB" evidence="6">
    <location>
        <begin position="56"/>
        <end position="124"/>
    </location>
</feature>
<dbReference type="FunFam" id="1.25.40.420:FF:000001">
    <property type="entry name" value="Kelch-like family member 12"/>
    <property type="match status" value="1"/>
</dbReference>
<dbReference type="SMART" id="SM00612">
    <property type="entry name" value="Kelch"/>
    <property type="match status" value="6"/>
</dbReference>
<dbReference type="PANTHER" id="PTHR45632">
    <property type="entry name" value="LD33804P"/>
    <property type="match status" value="1"/>
</dbReference>
<name>A0A8J2LQV2_9HEXA</name>
<dbReference type="InterPro" id="IPR017096">
    <property type="entry name" value="BTB-kelch_protein"/>
</dbReference>